<dbReference type="InterPro" id="IPR025777">
    <property type="entry name" value="GMPS_ATP_PPase_dom"/>
</dbReference>
<feature type="binding site" evidence="10">
    <location>
        <begin position="249"/>
        <end position="255"/>
    </location>
    <ligand>
        <name>ATP</name>
        <dbReference type="ChEBI" id="CHEBI:30616"/>
    </ligand>
</feature>
<dbReference type="InterPro" id="IPR022955">
    <property type="entry name" value="GMP_synthase"/>
</dbReference>
<dbReference type="HAMAP" id="MF_00344">
    <property type="entry name" value="GMP_synthase"/>
    <property type="match status" value="1"/>
</dbReference>
<dbReference type="InterPro" id="IPR017926">
    <property type="entry name" value="GATASE"/>
</dbReference>
<gene>
    <name evidence="9 12" type="primary">guaA</name>
    <name evidence="12" type="ORF">M9405_02565</name>
</gene>
<dbReference type="EMBL" id="CP097762">
    <property type="protein sequence ID" value="URJ25008.1"/>
    <property type="molecule type" value="Genomic_DNA"/>
</dbReference>
<dbReference type="PANTHER" id="PTHR11922">
    <property type="entry name" value="GMP SYNTHASE-RELATED"/>
    <property type="match status" value="1"/>
</dbReference>
<dbReference type="Pfam" id="PF00117">
    <property type="entry name" value="GATase"/>
    <property type="match status" value="1"/>
</dbReference>
<dbReference type="CDD" id="cd01997">
    <property type="entry name" value="GMP_synthase_C"/>
    <property type="match status" value="1"/>
</dbReference>
<dbReference type="SUPFAM" id="SSF52402">
    <property type="entry name" value="Adenine nucleotide alpha hydrolases-like"/>
    <property type="match status" value="1"/>
</dbReference>
<dbReference type="InterPro" id="IPR001674">
    <property type="entry name" value="GMP_synth_C"/>
</dbReference>
<dbReference type="PRINTS" id="PR00097">
    <property type="entry name" value="ANTSNTHASEII"/>
</dbReference>
<keyword evidence="7 9" id="KW-0067">ATP-binding</keyword>
<comment type="catalytic activity">
    <reaction evidence="9">
        <text>XMP + L-glutamine + ATP + H2O = GMP + L-glutamate + AMP + diphosphate + 2 H(+)</text>
        <dbReference type="Rhea" id="RHEA:11680"/>
        <dbReference type="ChEBI" id="CHEBI:15377"/>
        <dbReference type="ChEBI" id="CHEBI:15378"/>
        <dbReference type="ChEBI" id="CHEBI:29985"/>
        <dbReference type="ChEBI" id="CHEBI:30616"/>
        <dbReference type="ChEBI" id="CHEBI:33019"/>
        <dbReference type="ChEBI" id="CHEBI:57464"/>
        <dbReference type="ChEBI" id="CHEBI:58115"/>
        <dbReference type="ChEBI" id="CHEBI:58359"/>
        <dbReference type="ChEBI" id="CHEBI:456215"/>
        <dbReference type="EC" id="6.3.5.2"/>
    </reaction>
</comment>
<feature type="active site" evidence="9">
    <location>
        <position position="196"/>
    </location>
</feature>
<evidence type="ECO:0000313" key="12">
    <source>
        <dbReference type="EMBL" id="URJ25008.1"/>
    </source>
</evidence>
<proteinExistence type="inferred from homology"/>
<dbReference type="Pfam" id="PF00958">
    <property type="entry name" value="GMP_synt_C"/>
    <property type="match status" value="1"/>
</dbReference>
<dbReference type="PROSITE" id="PS51273">
    <property type="entry name" value="GATASE_TYPE_1"/>
    <property type="match status" value="1"/>
</dbReference>
<organism evidence="12 13">
    <name type="scientific">Candidatus Blochmannia ocreatus</name>
    <name type="common">nom. nud.</name>
    <dbReference type="NCBI Taxonomy" id="251538"/>
    <lineage>
        <taxon>Bacteria</taxon>
        <taxon>Pseudomonadati</taxon>
        <taxon>Pseudomonadota</taxon>
        <taxon>Gammaproteobacteria</taxon>
        <taxon>Enterobacterales</taxon>
        <taxon>Enterobacteriaceae</taxon>
        <taxon>ant endosymbionts</taxon>
        <taxon>Candidatus Blochmanniella</taxon>
    </lineage>
</organism>
<keyword evidence="13" id="KW-1185">Reference proteome</keyword>
<dbReference type="SUPFAM" id="SSF54810">
    <property type="entry name" value="GMP synthetase C-terminal dimerisation domain"/>
    <property type="match status" value="1"/>
</dbReference>
<evidence type="ECO:0000256" key="2">
    <source>
        <dbReference type="ARBA" id="ARBA00005153"/>
    </source>
</evidence>
<accession>A0ABY4SXL8</accession>
<evidence type="ECO:0000256" key="10">
    <source>
        <dbReference type="PROSITE-ProRule" id="PRU00886"/>
    </source>
</evidence>
<dbReference type="CDD" id="cd01742">
    <property type="entry name" value="GATase1_GMP_Synthase"/>
    <property type="match status" value="1"/>
</dbReference>
<dbReference type="PRINTS" id="PR00099">
    <property type="entry name" value="CPSGATASE"/>
</dbReference>
<reference evidence="12" key="1">
    <citation type="submission" date="2022-05" db="EMBL/GenBank/DDBJ databases">
        <title>Impact of host demography and evolutionary history on endosymbiont molecular evolution: a test in carpenter ants (Genus Camponotus) and their Blochmannia endosymbionts.</title>
        <authorList>
            <person name="Manthey J.D."/>
            <person name="Giron J.C."/>
            <person name="Hruska J.P."/>
        </authorList>
    </citation>
    <scope>NUCLEOTIDE SEQUENCE</scope>
    <source>
        <strain evidence="12">C-006</strain>
    </source>
</reference>
<comment type="pathway">
    <text evidence="2 9">Purine metabolism; GMP biosynthesis; GMP from XMP (L-Gln route): step 1/1.</text>
</comment>
<evidence type="ECO:0000259" key="11">
    <source>
        <dbReference type="PROSITE" id="PS51553"/>
    </source>
</evidence>
<dbReference type="PROSITE" id="PS51553">
    <property type="entry name" value="GMPS_ATP_PPASE"/>
    <property type="match status" value="1"/>
</dbReference>
<feature type="active site" description="Nucleophile" evidence="9">
    <location>
        <position position="97"/>
    </location>
</feature>
<comment type="function">
    <text evidence="1 9">Catalyzes the synthesis of GMP from XMP.</text>
</comment>
<feature type="active site" evidence="9">
    <location>
        <position position="194"/>
    </location>
</feature>
<dbReference type="EC" id="6.3.5.2" evidence="9"/>
<comment type="subunit">
    <text evidence="9">Homodimer.</text>
</comment>
<keyword evidence="8 9" id="KW-0315">Glutamine amidotransferase</keyword>
<dbReference type="NCBIfam" id="TIGR00888">
    <property type="entry name" value="guaA_Nterm"/>
    <property type="match status" value="1"/>
</dbReference>
<evidence type="ECO:0000256" key="7">
    <source>
        <dbReference type="ARBA" id="ARBA00022840"/>
    </source>
</evidence>
<dbReference type="Gene3D" id="3.40.50.880">
    <property type="match status" value="1"/>
</dbReference>
<evidence type="ECO:0000256" key="8">
    <source>
        <dbReference type="ARBA" id="ARBA00022962"/>
    </source>
</evidence>
<dbReference type="Proteomes" id="UP001056834">
    <property type="component" value="Chromosome"/>
</dbReference>
<dbReference type="Gene3D" id="3.30.300.10">
    <property type="match status" value="1"/>
</dbReference>
<dbReference type="NCBIfam" id="NF000848">
    <property type="entry name" value="PRK00074.1"/>
    <property type="match status" value="1"/>
</dbReference>
<keyword evidence="4 9" id="KW-0547">Nucleotide-binding</keyword>
<dbReference type="PANTHER" id="PTHR11922:SF2">
    <property type="entry name" value="GMP SYNTHASE [GLUTAMINE-HYDROLYZING]"/>
    <property type="match status" value="1"/>
</dbReference>
<evidence type="ECO:0000256" key="6">
    <source>
        <dbReference type="ARBA" id="ARBA00022755"/>
    </source>
</evidence>
<dbReference type="RefSeq" id="WP_250223139.1">
    <property type="nucleotide sequence ID" value="NZ_CP097762.1"/>
</dbReference>
<keyword evidence="5 9" id="KW-0332">GMP biosynthesis</keyword>
<keyword evidence="6 9" id="KW-0658">Purine biosynthesis</keyword>
<evidence type="ECO:0000313" key="13">
    <source>
        <dbReference type="Proteomes" id="UP001056834"/>
    </source>
</evidence>
<feature type="domain" description="GMPS ATP-PPase" evidence="11">
    <location>
        <begin position="221"/>
        <end position="415"/>
    </location>
</feature>
<sequence>MITSNNKIIINNNCCDTYRILVIDFGSQYTQLLLRRIRELGVYSETYSFWNADISKISNFNPNGIILSGGPHSIVNNSYPNIPNALFTLGIPILGICLGMQIMAYKLGGTVKNIVLQREFGCSEIMLLSDNVLIKDIYDYIDDDTGYPIIDVWMSHGDVVTVVPDGFNIVGVNKNQQVAIMINEDKNLYGIQFHPEVTHTKKGKNILERFIKEICCCVSSWQINNITKDIINKISITVGKTDQVLLAFSGGVDSLVTAILLHHAIGRRFICIFIDNGLLLDNSISNRVYDFCIKHYNFNIIRISAEKRFLDALIGITNPEEKRKIIGRVFTEIFSEQISNLVSIKWLAQGTIYSDVIESGMSFSVFKNVIKSHHNVGGFTGIKNIHLLEPIKYLFKDEVRNIGLNLGLPYDIVYSYPFPGPGLAVRILGEVKKEYCEILRKADSIFFEELHRHDWYKKVSQAFAVFLPVYSVGIQGDQRKYKWVIVLRAVETTDFMTANWVQFSYDFLCIVSNRIVNEVEGVSRVVYDISSKPPATIEWE</sequence>
<name>A0ABY4SXL8_9ENTR</name>
<dbReference type="SUPFAM" id="SSF52317">
    <property type="entry name" value="Class I glutamine amidotransferase-like"/>
    <property type="match status" value="1"/>
</dbReference>
<dbReference type="InterPro" id="IPR029062">
    <property type="entry name" value="Class_I_gatase-like"/>
</dbReference>
<dbReference type="GO" id="GO:0003922">
    <property type="term" value="F:GMP synthase (glutamine-hydrolyzing) activity"/>
    <property type="evidence" value="ECO:0007669"/>
    <property type="project" value="UniProtKB-EC"/>
</dbReference>
<keyword evidence="3 9" id="KW-0436">Ligase</keyword>
<dbReference type="PRINTS" id="PR00096">
    <property type="entry name" value="GATASE"/>
</dbReference>
<protein>
    <recommendedName>
        <fullName evidence="9">GMP synthase [glutamine-hydrolyzing]</fullName>
        <ecNumber evidence="9">6.3.5.2</ecNumber>
    </recommendedName>
    <alternativeName>
        <fullName evidence="9">GMP synthetase</fullName>
    </alternativeName>
    <alternativeName>
        <fullName evidence="9">Glutamine amidotransferase</fullName>
    </alternativeName>
</protein>
<dbReference type="Gene3D" id="3.40.50.620">
    <property type="entry name" value="HUPs"/>
    <property type="match status" value="1"/>
</dbReference>
<dbReference type="NCBIfam" id="TIGR00884">
    <property type="entry name" value="guaA_Cterm"/>
    <property type="match status" value="1"/>
</dbReference>
<dbReference type="InterPro" id="IPR004739">
    <property type="entry name" value="GMP_synth_GATase"/>
</dbReference>
<evidence type="ECO:0000256" key="4">
    <source>
        <dbReference type="ARBA" id="ARBA00022741"/>
    </source>
</evidence>
<evidence type="ECO:0000256" key="5">
    <source>
        <dbReference type="ARBA" id="ARBA00022749"/>
    </source>
</evidence>
<dbReference type="InterPro" id="IPR014729">
    <property type="entry name" value="Rossmann-like_a/b/a_fold"/>
</dbReference>
<evidence type="ECO:0000256" key="1">
    <source>
        <dbReference type="ARBA" id="ARBA00002332"/>
    </source>
</evidence>
<evidence type="ECO:0000256" key="3">
    <source>
        <dbReference type="ARBA" id="ARBA00022598"/>
    </source>
</evidence>
<evidence type="ECO:0000256" key="9">
    <source>
        <dbReference type="HAMAP-Rule" id="MF_00344"/>
    </source>
</evidence>